<dbReference type="RefSeq" id="WP_006502334.1">
    <property type="nucleotide sequence ID" value="NZ_BAGZ01000005.1"/>
</dbReference>
<gene>
    <name evidence="1" type="ORF">AUCHE_05_04950</name>
</gene>
<protein>
    <recommendedName>
        <fullName evidence="3">EcsC family protein</fullName>
    </recommendedName>
</protein>
<reference evidence="1 2" key="1">
    <citation type="submission" date="2012-08" db="EMBL/GenBank/DDBJ databases">
        <title>Whole genome shotgun sequence of Austwickia chelonae NBRC 105200.</title>
        <authorList>
            <person name="Yoshida I."/>
            <person name="Hosoyama A."/>
            <person name="Tsuchikane K."/>
            <person name="Katsumata H."/>
            <person name="Ando Y."/>
            <person name="Ohji S."/>
            <person name="Hamada M."/>
            <person name="Tamura T."/>
            <person name="Yamazoe A."/>
            <person name="Yamazaki S."/>
            <person name="Fujita N."/>
        </authorList>
    </citation>
    <scope>NUCLEOTIDE SEQUENCE [LARGE SCALE GENOMIC DNA]</scope>
    <source>
        <strain evidence="1 2">NBRC 105200</strain>
    </source>
</reference>
<organism evidence="1 2">
    <name type="scientific">Austwickia chelonae NBRC 105200</name>
    <dbReference type="NCBI Taxonomy" id="1184607"/>
    <lineage>
        <taxon>Bacteria</taxon>
        <taxon>Bacillati</taxon>
        <taxon>Actinomycetota</taxon>
        <taxon>Actinomycetes</taxon>
        <taxon>Micrococcales</taxon>
        <taxon>Dermatophilaceae</taxon>
        <taxon>Austwickia</taxon>
    </lineage>
</organism>
<dbReference type="eggNOG" id="ENOG502ZAV8">
    <property type="taxonomic scope" value="Bacteria"/>
</dbReference>
<dbReference type="InterPro" id="IPR024787">
    <property type="entry name" value="EcsC"/>
</dbReference>
<dbReference type="AlphaFoldDB" id="K6W6Y0"/>
<dbReference type="OrthoDB" id="1425703at2"/>
<comment type="caution">
    <text evidence="1">The sequence shown here is derived from an EMBL/GenBank/DDBJ whole genome shotgun (WGS) entry which is preliminary data.</text>
</comment>
<evidence type="ECO:0000313" key="1">
    <source>
        <dbReference type="EMBL" id="GAB77582.1"/>
    </source>
</evidence>
<dbReference type="STRING" id="100225.SAMN05421595_1420"/>
<accession>K6W6Y0</accession>
<dbReference type="Pfam" id="PF12787">
    <property type="entry name" value="EcsC"/>
    <property type="match status" value="1"/>
</dbReference>
<dbReference type="Proteomes" id="UP000008495">
    <property type="component" value="Unassembled WGS sequence"/>
</dbReference>
<name>K6W6Y0_9MICO</name>
<proteinExistence type="predicted"/>
<evidence type="ECO:0000313" key="2">
    <source>
        <dbReference type="Proteomes" id="UP000008495"/>
    </source>
</evidence>
<sequence length="230" mass="23720">MGVFNKQGGSRPSQDVVASEGAAGSAAKLVERLLAIGIDGKGHFDSAESVARTAQAKAGSAEGAVDAVVRDHLKLCAASGFVTGLGGFITLPVALPANVLGFYVVVTRMSAAVAHLRGYDLNRPEVRSAVLLSLVGADADDVLRKAGYASSGRVATLAAERLPGPVLMAVNKGVGFRLVTQFGKKSLAKLGRGVPLAGGLLGAGLDGFMCRRIANHVRTEFPRRDQTMNP</sequence>
<keyword evidence="2" id="KW-1185">Reference proteome</keyword>
<evidence type="ECO:0008006" key="3">
    <source>
        <dbReference type="Google" id="ProtNLM"/>
    </source>
</evidence>
<dbReference type="EMBL" id="BAGZ01000005">
    <property type="protein sequence ID" value="GAB77582.1"/>
    <property type="molecule type" value="Genomic_DNA"/>
</dbReference>